<name>A0A5J5E054_9BIFI</name>
<proteinExistence type="predicted"/>
<dbReference type="Pfam" id="PF13439">
    <property type="entry name" value="Glyco_transf_4"/>
    <property type="match status" value="1"/>
</dbReference>
<dbReference type="GO" id="GO:0016757">
    <property type="term" value="F:glycosyltransferase activity"/>
    <property type="evidence" value="ECO:0007669"/>
    <property type="project" value="UniProtKB-KW"/>
</dbReference>
<comment type="caution">
    <text evidence="5">The sequence shown here is derived from an EMBL/GenBank/DDBJ whole genome shotgun (WGS) entry which is preliminary data.</text>
</comment>
<dbReference type="Pfam" id="PF00534">
    <property type="entry name" value="Glycos_transf_1"/>
    <property type="match status" value="1"/>
</dbReference>
<accession>A0A5J5E054</accession>
<keyword evidence="1" id="KW-0328">Glycosyltransferase</keyword>
<reference evidence="5 6" key="1">
    <citation type="journal article" date="2019" name="Syst. Appl. Microbiol.">
        <title>Characterization of Bifidobacterium species in feaces of the Egyptian fruit bat: Description of B. vespertilionis sp. nov. and B. rousetti sp. nov.</title>
        <authorList>
            <person name="Modesto M."/>
            <person name="Satti M."/>
            <person name="Watanabe K."/>
            <person name="Puglisi E."/>
            <person name="Morelli L."/>
            <person name="Huang C.-H."/>
            <person name="Liou J.-S."/>
            <person name="Miyashita M."/>
            <person name="Tamura T."/>
            <person name="Saito S."/>
            <person name="Mori K."/>
            <person name="Huang L."/>
            <person name="Sciavilla P."/>
            <person name="Sandri C."/>
            <person name="Spiezio C."/>
            <person name="Vitali F."/>
            <person name="Cavalieri D."/>
            <person name="Perpetuini G."/>
            <person name="Tofalo R."/>
            <person name="Bonetti A."/>
            <person name="Arita M."/>
            <person name="Mattarelli P."/>
        </authorList>
    </citation>
    <scope>NUCLEOTIDE SEQUENCE [LARGE SCALE GENOMIC DNA]</scope>
    <source>
        <strain evidence="5 6">RST19</strain>
    </source>
</reference>
<organism evidence="5 6">
    <name type="scientific">Bifidobacterium reuteri</name>
    <dbReference type="NCBI Taxonomy" id="983706"/>
    <lineage>
        <taxon>Bacteria</taxon>
        <taxon>Bacillati</taxon>
        <taxon>Actinomycetota</taxon>
        <taxon>Actinomycetes</taxon>
        <taxon>Bifidobacteriales</taxon>
        <taxon>Bifidobacteriaceae</taxon>
        <taxon>Bifidobacterium</taxon>
    </lineage>
</organism>
<feature type="domain" description="Glycosyltransferase subfamily 4-like N-terminal" evidence="4">
    <location>
        <begin position="13"/>
        <end position="165"/>
    </location>
</feature>
<dbReference type="Gene3D" id="3.40.50.2000">
    <property type="entry name" value="Glycogen Phosphorylase B"/>
    <property type="match status" value="2"/>
</dbReference>
<dbReference type="RefSeq" id="WP_150336096.1">
    <property type="nucleotide sequence ID" value="NZ_RZUG01000035.1"/>
</dbReference>
<evidence type="ECO:0000259" key="3">
    <source>
        <dbReference type="Pfam" id="PF00534"/>
    </source>
</evidence>
<evidence type="ECO:0000313" key="6">
    <source>
        <dbReference type="Proteomes" id="UP000326251"/>
    </source>
</evidence>
<dbReference type="SUPFAM" id="SSF53756">
    <property type="entry name" value="UDP-Glycosyltransferase/glycogen phosphorylase"/>
    <property type="match status" value="1"/>
</dbReference>
<dbReference type="PANTHER" id="PTHR12526:SF630">
    <property type="entry name" value="GLYCOSYLTRANSFERASE"/>
    <property type="match status" value="1"/>
</dbReference>
<dbReference type="AlphaFoldDB" id="A0A5J5E054"/>
<evidence type="ECO:0000313" key="5">
    <source>
        <dbReference type="EMBL" id="KAA8822416.1"/>
    </source>
</evidence>
<dbReference type="PANTHER" id="PTHR12526">
    <property type="entry name" value="GLYCOSYLTRANSFERASE"/>
    <property type="match status" value="1"/>
</dbReference>
<protein>
    <submittedName>
        <fullName evidence="5">Glycosyltransferase family 4 protein</fullName>
    </submittedName>
</protein>
<feature type="domain" description="Glycosyl transferase family 1" evidence="3">
    <location>
        <begin position="168"/>
        <end position="322"/>
    </location>
</feature>
<dbReference type="InterPro" id="IPR001296">
    <property type="entry name" value="Glyco_trans_1"/>
</dbReference>
<dbReference type="EMBL" id="RZUG01000035">
    <property type="protein sequence ID" value="KAA8822416.1"/>
    <property type="molecule type" value="Genomic_DNA"/>
</dbReference>
<evidence type="ECO:0000259" key="4">
    <source>
        <dbReference type="Pfam" id="PF13439"/>
    </source>
</evidence>
<dbReference type="InterPro" id="IPR028098">
    <property type="entry name" value="Glyco_trans_4-like_N"/>
</dbReference>
<evidence type="ECO:0000256" key="2">
    <source>
        <dbReference type="ARBA" id="ARBA00022679"/>
    </source>
</evidence>
<evidence type="ECO:0000256" key="1">
    <source>
        <dbReference type="ARBA" id="ARBA00022676"/>
    </source>
</evidence>
<keyword evidence="2 5" id="KW-0808">Transferase</keyword>
<dbReference type="Proteomes" id="UP000326251">
    <property type="component" value="Unassembled WGS sequence"/>
</dbReference>
<sequence length="358" mass="40950">MRIDFYISSLSGGGAEKVLISLASAFSAMGNDVSIVSLEKRPQFYQVPSGITVMKFNNNKQRFGAIKDFFDLRRYMKSRKASIAISFLSRCNLLVLAAGLFNRQRIVVCDRNNPLREHSKLTFAVSSLLYKRANQVVVQTKQIKGFYPKFLQRNITVIENPLDTKALDAQVETIPEREKTILSVGRLEAQKDFVTLINAMGRIHRDYPHWQLNIFGKGDMHDELQRHIDELGLSDSVHLCGRTPKPYYEMRRSSIFVLSSHYEGFPNVLCEAMYAGDFCISSDCVSGPRELIVPEKNGWLFPVGDEQKLTDELRHCIESIESGDDMDSIRSSAQNTVKRLYMDENIKHWVRLVQKVKR</sequence>
<gene>
    <name evidence="5" type="ORF">EMO92_11140</name>
</gene>